<evidence type="ECO:0000256" key="7">
    <source>
        <dbReference type="ARBA" id="ARBA00023273"/>
    </source>
</evidence>
<keyword evidence="7" id="KW-0966">Cell projection</keyword>
<accession>A0AAW0PK10</accession>
<feature type="compositionally biased region" description="Basic and acidic residues" evidence="8">
    <location>
        <begin position="839"/>
        <end position="855"/>
    </location>
</feature>
<evidence type="ECO:0000256" key="3">
    <source>
        <dbReference type="ARBA" id="ARBA00010091"/>
    </source>
</evidence>
<sequence>MMDNLEFSEEEIRQQLEILGYANISKEKLQEFKKDLDNLIRSGEWTTLVSPENSQIDVSNTSPPAFTKEKVSRSSWSKPGEGFFLHPQNKDHDVRVLSPQNRDVAPPRLDSYVRHSVAAKPSVHVGRPNRLQTETDQDDTLQTDSYMSTPGSGHGRRLVKRKVLRKHKGQSLVCDESVYSEDSGFECVNLPQVSIRGSCFDFDHHGSSIILLRPGHLLQGDHSFALLRKMYKNQLQDEAEDSTNSSFWSDKETEDEEAEDQTAFKPKSEFAERDGDKAKTSDSEEVIERFVADDSKSKDLHKDEEFEKENSLENCESGDSWEDCSNEEDEDDVPGKGEASKTLQTPKQTEIGEESSDISTDDDDEDADLRKTDKSQSSTGASSKEKRKKWKDFSDDSSINAETSSEDEDKVKPRRKISSLSSSGQEDGNNCEKNSENSSGNSNNFQSTASSTGSRSDDKLEGSVDAICEHLEGENGCKTSPDCRQNSNYFEDFESQEMAKTKAELQLRNHSKSSDFGKGQSYSELSNEEDRKSSISSQNGGIFSGRNGKESREIQEGAKDSDQFSSSNANDSSNANELNLLKEANDNIKTENSLKCESKDVSQTSSQNLESETSCAEEFGAKNANEAREFTEGSLAQSSSNEVESNAKYGRCKDGKRLRKQDNFYDSSERGDSSSDSSQSRSFCELNATPESKTEEKTITKCKVFSEGSSENDEVKDCDDKAKVKTEKDGSFSRSAEDKIFTEVGKESSSEKFERNETGGEDKTRHLTESSEENCSETSNSKDKNYEKCANSAEETAKPSHASDNESEPSILRQSAQSKGTYDLNINDKELNTSQGILDDEKNIASDDNIDGKETDEAVKDVEERQEMSGNLEDIGCFIARRGDSTEEHEPVKENELLPNSESGNLCLNAEKNNHENTKTNSSCVRERNLDLENNLQEEKFVKSSDTRQKKVENENLTIGTNRDGQTIYNTDKQQEGSQENYEEAERWFEKGDQAACESPAASLLTSGYGTIRSEKHNIEDDRLTIHEFDKDSLYSFGVCEQEAGEIHVTTRNYRSGSRVLAQDDFWDGRKSENSVVEMGEDEEEGRVEAQLCLEERERSEEEEEEGNRDIKFIDSKVDQSSYQEWEGNLRHPAGASCLEDRLADLHLSTSPQHESENEDLTSRSESLSSESLSEGAFESYVRGMTRSHSDSDIRPKPKSFIRPALGPTGPKKTDPVAKYFQYKQLWDMFKMPGENDRKALRWEIRERLAYQPPPPKPRKVLVPNTYTVPTDKKRSALRWEIRNDLATGNLPHSYNYRF</sequence>
<feature type="region of interest" description="Disordered" evidence="8">
    <location>
        <begin position="495"/>
        <end position="855"/>
    </location>
</feature>
<evidence type="ECO:0000256" key="2">
    <source>
        <dbReference type="ARBA" id="ARBA00004138"/>
    </source>
</evidence>
<proteinExistence type="inferred from homology"/>
<feature type="compositionally biased region" description="Polar residues" evidence="8">
    <location>
        <begin position="418"/>
        <end position="427"/>
    </location>
</feature>
<evidence type="ECO:0000256" key="6">
    <source>
        <dbReference type="ARBA" id="ARBA00023212"/>
    </source>
</evidence>
<feature type="compositionally biased region" description="Polar residues" evidence="8">
    <location>
        <begin position="445"/>
        <end position="454"/>
    </location>
</feature>
<dbReference type="Proteomes" id="UP001460270">
    <property type="component" value="Unassembled WGS sequence"/>
</dbReference>
<feature type="compositionally biased region" description="Basic and acidic residues" evidence="8">
    <location>
        <begin position="713"/>
        <end position="769"/>
    </location>
</feature>
<feature type="compositionally biased region" description="Basic and acidic residues" evidence="8">
    <location>
        <begin position="266"/>
        <end position="311"/>
    </location>
</feature>
<dbReference type="GO" id="GO:0060271">
    <property type="term" value="P:cilium assembly"/>
    <property type="evidence" value="ECO:0007669"/>
    <property type="project" value="TreeGrafter"/>
</dbReference>
<feature type="compositionally biased region" description="Acidic residues" evidence="8">
    <location>
        <begin position="319"/>
        <end position="332"/>
    </location>
</feature>
<feature type="compositionally biased region" description="Basic and acidic residues" evidence="8">
    <location>
        <begin position="547"/>
        <end position="562"/>
    </location>
</feature>
<keyword evidence="11" id="KW-1185">Reference proteome</keyword>
<dbReference type="PANTHER" id="PTHR34174:SF1">
    <property type="entry name" value="CENTRIOLAR AND CILIOGENESIS-ASSOCIATED PROTEIN HYLS1"/>
    <property type="match status" value="1"/>
</dbReference>
<comment type="subcellular location">
    <subcellularLocation>
        <location evidence="2">Cell projection</location>
        <location evidence="2">Cilium</location>
    </subcellularLocation>
    <subcellularLocation>
        <location evidence="1">Cytoplasm</location>
        <location evidence="1">Cytoskeleton</location>
        <location evidence="1">Microtubule organizing center</location>
        <location evidence="1">Centrosome</location>
        <location evidence="1">Centriole</location>
    </subcellularLocation>
</comment>
<dbReference type="Pfam" id="PF15311">
    <property type="entry name" value="HYLS1_C"/>
    <property type="match status" value="1"/>
</dbReference>
<feature type="compositionally biased region" description="Acidic residues" evidence="8">
    <location>
        <begin position="351"/>
        <end position="367"/>
    </location>
</feature>
<comment type="similarity">
    <text evidence="3">Belongs to the HYLS1 family.</text>
</comment>
<feature type="compositionally biased region" description="Basic and acidic residues" evidence="8">
    <location>
        <begin position="795"/>
        <end position="804"/>
    </location>
</feature>
<comment type="caution">
    <text evidence="10">The sequence shown here is derived from an EMBL/GenBank/DDBJ whole genome shotgun (WGS) entry which is preliminary data.</text>
</comment>
<feature type="domain" description="Centriolar and ciliogenesis-associated protein HYLS1 C-terminal" evidence="9">
    <location>
        <begin position="1211"/>
        <end position="1287"/>
    </location>
</feature>
<evidence type="ECO:0000313" key="11">
    <source>
        <dbReference type="Proteomes" id="UP001460270"/>
    </source>
</evidence>
<feature type="region of interest" description="Disordered" evidence="8">
    <location>
        <begin position="1149"/>
        <end position="1213"/>
    </location>
</feature>
<evidence type="ECO:0000259" key="9">
    <source>
        <dbReference type="Pfam" id="PF15311"/>
    </source>
</evidence>
<feature type="region of interest" description="Disordered" evidence="8">
    <location>
        <begin position="883"/>
        <end position="908"/>
    </location>
</feature>
<evidence type="ECO:0000256" key="5">
    <source>
        <dbReference type="ARBA" id="ARBA00022794"/>
    </source>
</evidence>
<protein>
    <recommendedName>
        <fullName evidence="9">Centriolar and ciliogenesis-associated protein HYLS1 C-terminal domain-containing protein</fullName>
    </recommendedName>
</protein>
<feature type="compositionally biased region" description="Polar residues" evidence="8">
    <location>
        <begin position="634"/>
        <end position="644"/>
    </location>
</feature>
<feature type="compositionally biased region" description="Low complexity" evidence="8">
    <location>
        <begin position="1164"/>
        <end position="1180"/>
    </location>
</feature>
<keyword evidence="5" id="KW-0970">Cilium biogenesis/degradation</keyword>
<dbReference type="InterPro" id="IPR052319">
    <property type="entry name" value="Centriolar_ciliogenesis_assoc"/>
</dbReference>
<feature type="compositionally biased region" description="Basic and acidic residues" evidence="8">
    <location>
        <begin position="583"/>
        <end position="600"/>
    </location>
</feature>
<keyword evidence="4" id="KW-0963">Cytoplasm</keyword>
<feature type="region of interest" description="Disordered" evidence="8">
    <location>
        <begin position="134"/>
        <end position="157"/>
    </location>
</feature>
<evidence type="ECO:0000256" key="8">
    <source>
        <dbReference type="SAM" id="MobiDB-lite"/>
    </source>
</evidence>
<dbReference type="GO" id="GO:0097730">
    <property type="term" value="C:non-motile cilium"/>
    <property type="evidence" value="ECO:0007669"/>
    <property type="project" value="TreeGrafter"/>
</dbReference>
<organism evidence="10 11">
    <name type="scientific">Mugilogobius chulae</name>
    <name type="common">yellowstripe goby</name>
    <dbReference type="NCBI Taxonomy" id="88201"/>
    <lineage>
        <taxon>Eukaryota</taxon>
        <taxon>Metazoa</taxon>
        <taxon>Chordata</taxon>
        <taxon>Craniata</taxon>
        <taxon>Vertebrata</taxon>
        <taxon>Euteleostomi</taxon>
        <taxon>Actinopterygii</taxon>
        <taxon>Neopterygii</taxon>
        <taxon>Teleostei</taxon>
        <taxon>Neoteleostei</taxon>
        <taxon>Acanthomorphata</taxon>
        <taxon>Gobiaria</taxon>
        <taxon>Gobiiformes</taxon>
        <taxon>Gobioidei</taxon>
        <taxon>Gobiidae</taxon>
        <taxon>Gobionellinae</taxon>
        <taxon>Mugilogobius</taxon>
    </lineage>
</organism>
<gene>
    <name evidence="10" type="ORF">WMY93_006485</name>
</gene>
<feature type="compositionally biased region" description="Basic and acidic residues" evidence="8">
    <location>
        <begin position="883"/>
        <end position="896"/>
    </location>
</feature>
<dbReference type="GO" id="GO:0005814">
    <property type="term" value="C:centriole"/>
    <property type="evidence" value="ECO:0007669"/>
    <property type="project" value="UniProtKB-SubCell"/>
</dbReference>
<feature type="region of interest" description="Disordered" evidence="8">
    <location>
        <begin position="1094"/>
        <end position="1114"/>
    </location>
</feature>
<dbReference type="EMBL" id="JBBPFD010000004">
    <property type="protein sequence ID" value="KAK7930090.1"/>
    <property type="molecule type" value="Genomic_DNA"/>
</dbReference>
<feature type="compositionally biased region" description="Low complexity" evidence="8">
    <location>
        <begin position="565"/>
        <end position="582"/>
    </location>
</feature>
<feature type="region of interest" description="Disordered" evidence="8">
    <location>
        <begin position="54"/>
        <end position="91"/>
    </location>
</feature>
<evidence type="ECO:0000256" key="4">
    <source>
        <dbReference type="ARBA" id="ARBA00022490"/>
    </source>
</evidence>
<dbReference type="PANTHER" id="PTHR34174">
    <property type="entry name" value="HYDROLETHALUS SYNDROME PROTEIN 1"/>
    <property type="match status" value="1"/>
</dbReference>
<keyword evidence="6" id="KW-0206">Cytoskeleton</keyword>
<feature type="compositionally biased region" description="Polar residues" evidence="8">
    <location>
        <begin position="54"/>
        <end position="64"/>
    </location>
</feature>
<feature type="compositionally biased region" description="Polar residues" evidence="8">
    <location>
        <begin position="601"/>
        <end position="614"/>
    </location>
</feature>
<reference evidence="11" key="1">
    <citation type="submission" date="2024-04" db="EMBL/GenBank/DDBJ databases">
        <title>Salinicola lusitanus LLJ914,a marine bacterium isolated from the Okinawa Trough.</title>
        <authorList>
            <person name="Li J."/>
        </authorList>
    </citation>
    <scope>NUCLEOTIDE SEQUENCE [LARGE SCALE GENOMIC DNA]</scope>
</reference>
<evidence type="ECO:0000256" key="1">
    <source>
        <dbReference type="ARBA" id="ARBA00004114"/>
    </source>
</evidence>
<dbReference type="InterPro" id="IPR027918">
    <property type="entry name" value="HYLS1_C_dom"/>
</dbReference>
<feature type="region of interest" description="Disordered" evidence="8">
    <location>
        <begin position="237"/>
        <end position="460"/>
    </location>
</feature>
<evidence type="ECO:0000313" key="10">
    <source>
        <dbReference type="EMBL" id="KAK7930090.1"/>
    </source>
</evidence>
<feature type="compositionally biased region" description="Basic and acidic residues" evidence="8">
    <location>
        <begin position="497"/>
        <end position="515"/>
    </location>
</feature>
<feature type="compositionally biased region" description="Basic and acidic residues" evidence="8">
    <location>
        <begin position="651"/>
        <end position="673"/>
    </location>
</feature>
<name>A0AAW0PK10_9GOBI</name>